<evidence type="ECO:0000259" key="7">
    <source>
        <dbReference type="SMART" id="SM00101"/>
    </source>
</evidence>
<dbReference type="OMA" id="SKGTDKH"/>
<evidence type="ECO:0000256" key="5">
    <source>
        <dbReference type="RuleBase" id="RU003466"/>
    </source>
</evidence>
<dbReference type="InterPro" id="IPR023409">
    <property type="entry name" value="14-3-3_CS"/>
</dbReference>
<dbReference type="FunCoup" id="A0A671W001">
    <property type="interactions" value="2336"/>
</dbReference>
<evidence type="ECO:0000313" key="8">
    <source>
        <dbReference type="Ensembl" id="ENSSAUP00010029996.1"/>
    </source>
</evidence>
<dbReference type="SMART" id="SM00101">
    <property type="entry name" value="14_3_3"/>
    <property type="match status" value="1"/>
</dbReference>
<dbReference type="OrthoDB" id="10260625at2759"/>
<dbReference type="AlphaFoldDB" id="A0A671W001"/>
<evidence type="ECO:0000256" key="2">
    <source>
        <dbReference type="ARBA" id="ARBA00011625"/>
    </source>
</evidence>
<sequence>MAERENLVYQAKLAEQAERYDEMVESMKKVASMDVELTVEERNLLSVAYKNVIGARRASWRIISSLEQKEETKGDKEDKLKMIREYRKTVETELKSICNDILDVLDKHLILAAATGESKVFYYKMKGDYHRYLAEFATGNDRKEAAENSLVAYKAASDIALTELPPTHPIRLGLALNFSVFYYEILNSPDRACKLAKEAFDNAIAELDTLSEESYKDSTLIMQLLRDNLTLWTSDVQGDGEEQNKEALQDAEEETQ</sequence>
<feature type="site" description="Interaction with phosphoserine on interacting protein" evidence="4">
    <location>
        <position position="57"/>
    </location>
</feature>
<dbReference type="PANTHER" id="PTHR18860">
    <property type="entry name" value="14-3-3 PROTEIN"/>
    <property type="match status" value="1"/>
</dbReference>
<accession>A0A671W001</accession>
<dbReference type="PROSITE" id="PS00797">
    <property type="entry name" value="1433_2"/>
    <property type="match status" value="1"/>
</dbReference>
<protein>
    <recommendedName>
        <fullName evidence="3">14-3-3 protein epsilon</fullName>
    </recommendedName>
</protein>
<gene>
    <name evidence="8" type="primary">LOC115593449</name>
</gene>
<keyword evidence="9" id="KW-1185">Reference proteome</keyword>
<dbReference type="InParanoid" id="A0A671W001"/>
<evidence type="ECO:0000256" key="6">
    <source>
        <dbReference type="SAM" id="MobiDB-lite"/>
    </source>
</evidence>
<dbReference type="GeneID" id="115593449"/>
<feature type="domain" description="14-3-3" evidence="7">
    <location>
        <begin position="4"/>
        <end position="246"/>
    </location>
</feature>
<feature type="site" description="Interaction with phosphoserine on interacting protein" evidence="4">
    <location>
        <position position="131"/>
    </location>
</feature>
<dbReference type="InterPro" id="IPR000308">
    <property type="entry name" value="14-3-3"/>
</dbReference>
<dbReference type="InterPro" id="IPR036815">
    <property type="entry name" value="14-3-3_dom_sf"/>
</dbReference>
<name>A0A671W001_SPAAU</name>
<dbReference type="SUPFAM" id="SSF48445">
    <property type="entry name" value="14-3-3 protein"/>
    <property type="match status" value="1"/>
</dbReference>
<comment type="subunit">
    <text evidence="2">Homodimer, and heterodimer with other family members.</text>
</comment>
<reference evidence="8" key="1">
    <citation type="submission" date="2021-04" db="EMBL/GenBank/DDBJ databases">
        <authorList>
            <consortium name="Wellcome Sanger Institute Data Sharing"/>
        </authorList>
    </citation>
    <scope>NUCLEOTIDE SEQUENCE [LARGE SCALE GENOMIC DNA]</scope>
</reference>
<evidence type="ECO:0000256" key="4">
    <source>
        <dbReference type="PIRSR" id="PIRSR000868-1"/>
    </source>
</evidence>
<dbReference type="GeneTree" id="ENSGT01140000282547"/>
<evidence type="ECO:0000313" key="9">
    <source>
        <dbReference type="Proteomes" id="UP000472265"/>
    </source>
</evidence>
<reference evidence="8" key="2">
    <citation type="submission" date="2025-08" db="UniProtKB">
        <authorList>
            <consortium name="Ensembl"/>
        </authorList>
    </citation>
    <scope>IDENTIFICATION</scope>
</reference>
<dbReference type="Proteomes" id="UP000472265">
    <property type="component" value="Chromosome 13"/>
</dbReference>
<dbReference type="PIRSF" id="PIRSF000868">
    <property type="entry name" value="14-3-3"/>
    <property type="match status" value="1"/>
</dbReference>
<proteinExistence type="inferred from homology"/>
<dbReference type="RefSeq" id="XP_030292822.1">
    <property type="nucleotide sequence ID" value="XM_030436962.1"/>
</dbReference>
<dbReference type="Pfam" id="PF00244">
    <property type="entry name" value="14-3-3"/>
    <property type="match status" value="1"/>
</dbReference>
<feature type="region of interest" description="Disordered" evidence="6">
    <location>
        <begin position="235"/>
        <end position="256"/>
    </location>
</feature>
<organism evidence="8 9">
    <name type="scientific">Sparus aurata</name>
    <name type="common">Gilthead sea bream</name>
    <dbReference type="NCBI Taxonomy" id="8175"/>
    <lineage>
        <taxon>Eukaryota</taxon>
        <taxon>Metazoa</taxon>
        <taxon>Chordata</taxon>
        <taxon>Craniata</taxon>
        <taxon>Vertebrata</taxon>
        <taxon>Euteleostomi</taxon>
        <taxon>Actinopterygii</taxon>
        <taxon>Neopterygii</taxon>
        <taxon>Teleostei</taxon>
        <taxon>Neoteleostei</taxon>
        <taxon>Acanthomorphata</taxon>
        <taxon>Eupercaria</taxon>
        <taxon>Spariformes</taxon>
        <taxon>Sparidae</taxon>
        <taxon>Sparus</taxon>
    </lineage>
</organism>
<dbReference type="FunFam" id="1.20.190.20:FF:000002">
    <property type="entry name" value="14-3-3 protein epsilon"/>
    <property type="match status" value="1"/>
</dbReference>
<dbReference type="Ensembl" id="ENSSAUT00010031616.1">
    <property type="protein sequence ID" value="ENSSAUP00010029996.1"/>
    <property type="gene ID" value="ENSSAUG00010012870.1"/>
</dbReference>
<evidence type="ECO:0000256" key="3">
    <source>
        <dbReference type="ARBA" id="ARBA00039427"/>
    </source>
</evidence>
<dbReference type="Gene3D" id="1.20.190.20">
    <property type="entry name" value="14-3-3 domain"/>
    <property type="match status" value="1"/>
</dbReference>
<reference evidence="8" key="3">
    <citation type="submission" date="2025-09" db="UniProtKB">
        <authorList>
            <consortium name="Ensembl"/>
        </authorList>
    </citation>
    <scope>IDENTIFICATION</scope>
</reference>
<evidence type="ECO:0000256" key="1">
    <source>
        <dbReference type="ARBA" id="ARBA00006141"/>
    </source>
</evidence>
<dbReference type="InterPro" id="IPR023410">
    <property type="entry name" value="14-3-3_domain"/>
</dbReference>
<comment type="similarity">
    <text evidence="1 5">Belongs to the 14-3-3 family.</text>
</comment>
<dbReference type="PRINTS" id="PR00305">
    <property type="entry name" value="1433ZETA"/>
</dbReference>
<dbReference type="PROSITE" id="PS00796">
    <property type="entry name" value="1433_1"/>
    <property type="match status" value="1"/>
</dbReference>